<proteinExistence type="predicted"/>
<reference evidence="1 2" key="1">
    <citation type="journal article" date="2010" name="Cell">
        <title>The genome of Naegleria gruberi illuminates early eukaryotic versatility.</title>
        <authorList>
            <person name="Fritz-Laylin L.K."/>
            <person name="Prochnik S.E."/>
            <person name="Ginger M.L."/>
            <person name="Dacks J.B."/>
            <person name="Carpenter M.L."/>
            <person name="Field M.C."/>
            <person name="Kuo A."/>
            <person name="Paredez A."/>
            <person name="Chapman J."/>
            <person name="Pham J."/>
            <person name="Shu S."/>
            <person name="Neupane R."/>
            <person name="Cipriano M."/>
            <person name="Mancuso J."/>
            <person name="Tu H."/>
            <person name="Salamov A."/>
            <person name="Lindquist E."/>
            <person name="Shapiro H."/>
            <person name="Lucas S."/>
            <person name="Grigoriev I.V."/>
            <person name="Cande W.Z."/>
            <person name="Fulton C."/>
            <person name="Rokhsar D.S."/>
            <person name="Dawson S.C."/>
        </authorList>
    </citation>
    <scope>NUCLEOTIDE SEQUENCE [LARGE SCALE GENOMIC DNA]</scope>
    <source>
        <strain evidence="1 2">NEG-M</strain>
    </source>
</reference>
<dbReference type="InParanoid" id="D2VT39"/>
<dbReference type="eggNOG" id="ENOG502SDHH">
    <property type="taxonomic scope" value="Eukaryota"/>
</dbReference>
<organism evidence="2">
    <name type="scientific">Naegleria gruberi</name>
    <name type="common">Amoeba</name>
    <dbReference type="NCBI Taxonomy" id="5762"/>
    <lineage>
        <taxon>Eukaryota</taxon>
        <taxon>Discoba</taxon>
        <taxon>Heterolobosea</taxon>
        <taxon>Tetramitia</taxon>
        <taxon>Eutetramitia</taxon>
        <taxon>Vahlkampfiidae</taxon>
        <taxon>Naegleria</taxon>
    </lineage>
</organism>
<keyword evidence="2" id="KW-1185">Reference proteome</keyword>
<dbReference type="Proteomes" id="UP000006671">
    <property type="component" value="Unassembled WGS sequence"/>
</dbReference>
<dbReference type="OMA" id="ARAYAMI"/>
<evidence type="ECO:0000313" key="1">
    <source>
        <dbReference type="EMBL" id="EFC40081.1"/>
    </source>
</evidence>
<dbReference type="VEuPathDB" id="AmoebaDB:NAEGRDRAFT_81131"/>
<protein>
    <submittedName>
        <fullName evidence="1">Band_7_stomatin_like domain-containing protein</fullName>
    </submittedName>
</protein>
<evidence type="ECO:0000313" key="2">
    <source>
        <dbReference type="Proteomes" id="UP000006671"/>
    </source>
</evidence>
<dbReference type="KEGG" id="ngr:NAEGRDRAFT_81131"/>
<gene>
    <name evidence="1" type="ORF">NAEGRDRAFT_81131</name>
</gene>
<dbReference type="GeneID" id="8854237"/>
<dbReference type="Gene3D" id="3.30.479.30">
    <property type="entry name" value="Band 7 domain"/>
    <property type="match status" value="1"/>
</dbReference>
<dbReference type="OrthoDB" id="14556at2759"/>
<dbReference type="RefSeq" id="XP_002672825.1">
    <property type="nucleotide sequence ID" value="XM_002672779.1"/>
</dbReference>
<dbReference type="AlphaFoldDB" id="D2VT39"/>
<dbReference type="EMBL" id="GG738895">
    <property type="protein sequence ID" value="EFC40081.1"/>
    <property type="molecule type" value="Genomic_DNA"/>
</dbReference>
<sequence length="731" mass="80891">MIPNSPNSDNNLVNNVEATIVNLNPKNETLNELAKSLYREKIDLSPYKFDHANGNIITNRLELGCESLENLLVKPNVNGTSNDEIINQICNLVNEKGVSVIKSTLGNKVIDQGNIRVVMHNGCVEIVGPGRYLNINPRAHWSTTYNIASDEIEHETLKIIRVKKGYFGLATLNGKPLLLAEGLHVRNTRLFHYGGSIEMNKENIKHGTINILRIPQGHYAKVIEANVPKLLTPGNYVIDSALFTYSGLCAMNEPFIQHETIKIIRVGKGQIGLTSIGTKQCLLPEGLYTFNDQNVTFSGLKSATDNLISHPPITRFRVNLGEIGLGWWKQSPILIQEPGVYEIDSIDFNFEKCVPVKTKLIVLGSTMRIVVYEGEVGVTYKAGKLDILGPGTFVFDELDRVFESYMSTKLMSIPLIEDVKSKEPFLRCDTRDFVEVGIRAAVSFRIADPKLTLLTIGNESATIKLIKDNSIAALQSIVRSTALNQLAQSKTISASDLKGDTQQTHNENGPPSAPQFFENLHDEFLSKIHDSFKKQYGILIDNIRIEDFQIMNQELANNISKQAIITAETSTKLANLEAQREIELAGQERLNSINSIKATAEAFKLKTETEAKNSATIILAETKAIEIKTLAKAKAEALTIEAEAEAKAIEIKALAEKKRAEYLSSTEFGKQEALLTKHHDMVIQAMKSVSQVVYLPSDANMGCLPLQMFGLQGNIPTFDSITQSSSVKVKK</sequence>
<accession>D2VT39</accession>
<name>D2VT39_NAEGR</name>
<dbReference type="InterPro" id="IPR036013">
    <property type="entry name" value="Band_7/SPFH_dom_sf"/>
</dbReference>